<dbReference type="RefSeq" id="YP_002290900.1">
    <property type="nucleotide sequence ID" value="NC_011398.1"/>
</dbReference>
<accession>B6SBU8</accession>
<name>B6SBU8_9CAUD</name>
<evidence type="ECO:0000313" key="3">
    <source>
        <dbReference type="Proteomes" id="UP000001043"/>
    </source>
</evidence>
<dbReference type="Pfam" id="PF12571">
    <property type="entry name" value="Phage_tail_fib"/>
    <property type="match status" value="1"/>
</dbReference>
<dbReference type="Proteomes" id="UP000001043">
    <property type="component" value="Segment"/>
</dbReference>
<sequence>MANAVTTDIARQKMCKARAGDITLPTIVGMVFGDGGVGNDGTIIAPLSSDTALKNEVFRKDIENYVYPIPTTCRYSTTLLKNEAEGKNINEIGLIDSDGDLIAIKTFGNKYKDSDMEMVFQIDDEF</sequence>
<reference evidence="2 3" key="1">
    <citation type="journal article" date="2008" name="J. Bacteriol.">
        <title>Molecular characterization of a Clostridium difficile bacteriophage and its cloned biologically active endolysin.</title>
        <authorList>
            <person name="Mayer M.J."/>
            <person name="Narbad A."/>
            <person name="Gasson M.J."/>
        </authorList>
    </citation>
    <scope>NUCLEOTIDE SEQUENCE</scope>
</reference>
<organism evidence="2 3">
    <name type="scientific">Clostridioides phage phiCD27</name>
    <dbReference type="NCBI Taxonomy" id="2849704"/>
    <lineage>
        <taxon>Viruses</taxon>
        <taxon>Duplodnaviria</taxon>
        <taxon>Heunggongvirae</taxon>
        <taxon>Uroviricota</taxon>
        <taxon>Caudoviricetes</taxon>
        <taxon>Colneyvirus</taxon>
        <taxon>Colneyvirus CD27</taxon>
    </lineage>
</organism>
<dbReference type="EMBL" id="EU719189">
    <property type="protein sequence ID" value="ACH91315.1"/>
    <property type="molecule type" value="Genomic_DNA"/>
</dbReference>
<feature type="domain" description="Phage tail fibre protein N-terminal" evidence="1">
    <location>
        <begin position="4"/>
        <end position="114"/>
    </location>
</feature>
<dbReference type="InterPro" id="IPR022225">
    <property type="entry name" value="Phage_tail_fibre_N"/>
</dbReference>
<dbReference type="KEGG" id="vg:6998151"/>
<evidence type="ECO:0000313" key="2">
    <source>
        <dbReference type="EMBL" id="ACH91315.1"/>
    </source>
</evidence>
<protein>
    <recommendedName>
        <fullName evidence="1">Phage tail fibre protein N-terminal domain-containing protein</fullName>
    </recommendedName>
</protein>
<proteinExistence type="predicted"/>
<dbReference type="GeneID" id="6998151"/>
<evidence type="ECO:0000259" key="1">
    <source>
        <dbReference type="Pfam" id="PF12571"/>
    </source>
</evidence>
<keyword evidence="3" id="KW-1185">Reference proteome</keyword>